<evidence type="ECO:0000256" key="1">
    <source>
        <dbReference type="SAM" id="Phobius"/>
    </source>
</evidence>
<keyword evidence="1" id="KW-0812">Transmembrane</keyword>
<protein>
    <recommendedName>
        <fullName evidence="2">EamA domain-containing protein</fullName>
    </recommendedName>
</protein>
<dbReference type="EMBL" id="CAJNOM010001629">
    <property type="protein sequence ID" value="CAF1614720.1"/>
    <property type="molecule type" value="Genomic_DNA"/>
</dbReference>
<dbReference type="InterPro" id="IPR000620">
    <property type="entry name" value="EamA_dom"/>
</dbReference>
<dbReference type="EMBL" id="CAJNOI010001306">
    <property type="protein sequence ID" value="CAF1402750.1"/>
    <property type="molecule type" value="Genomic_DNA"/>
</dbReference>
<keyword evidence="1" id="KW-1133">Transmembrane helix</keyword>
<dbReference type="AlphaFoldDB" id="A0A815LFU0"/>
<feature type="transmembrane region" description="Helical" evidence="1">
    <location>
        <begin position="108"/>
        <end position="125"/>
    </location>
</feature>
<evidence type="ECO:0000259" key="2">
    <source>
        <dbReference type="Pfam" id="PF00892"/>
    </source>
</evidence>
<gene>
    <name evidence="3" type="ORF">BJG266_LOCUS37750</name>
    <name evidence="4" type="ORF">QVE165_LOCUS54624</name>
</gene>
<feature type="transmembrane region" description="Helical" evidence="1">
    <location>
        <begin position="73"/>
        <end position="96"/>
    </location>
</feature>
<dbReference type="PANTHER" id="PTHR22911">
    <property type="entry name" value="ACYL-MALONYL CONDENSING ENZYME-RELATED"/>
    <property type="match status" value="1"/>
</dbReference>
<evidence type="ECO:0000313" key="5">
    <source>
        <dbReference type="Proteomes" id="UP000663832"/>
    </source>
</evidence>
<organism evidence="3 6">
    <name type="scientific">Adineta steineri</name>
    <dbReference type="NCBI Taxonomy" id="433720"/>
    <lineage>
        <taxon>Eukaryota</taxon>
        <taxon>Metazoa</taxon>
        <taxon>Spiralia</taxon>
        <taxon>Gnathifera</taxon>
        <taxon>Rotifera</taxon>
        <taxon>Eurotatoria</taxon>
        <taxon>Bdelloidea</taxon>
        <taxon>Adinetida</taxon>
        <taxon>Adinetidae</taxon>
        <taxon>Adineta</taxon>
    </lineage>
</organism>
<evidence type="ECO:0000313" key="6">
    <source>
        <dbReference type="Proteomes" id="UP000663877"/>
    </source>
</evidence>
<feature type="domain" description="EamA" evidence="2">
    <location>
        <begin position="248"/>
        <end position="387"/>
    </location>
</feature>
<evidence type="ECO:0000313" key="4">
    <source>
        <dbReference type="EMBL" id="CAF1614720.1"/>
    </source>
</evidence>
<reference evidence="3" key="1">
    <citation type="submission" date="2021-02" db="EMBL/GenBank/DDBJ databases">
        <authorList>
            <person name="Nowell W R."/>
        </authorList>
    </citation>
    <scope>NUCLEOTIDE SEQUENCE</scope>
</reference>
<comment type="caution">
    <text evidence="3">The sequence shown here is derived from an EMBL/GenBank/DDBJ whole genome shotgun (WGS) entry which is preliminary data.</text>
</comment>
<feature type="transmembrane region" description="Helical" evidence="1">
    <location>
        <begin position="279"/>
        <end position="299"/>
    </location>
</feature>
<dbReference type="OrthoDB" id="306876at2759"/>
<feature type="transmembrane region" description="Helical" evidence="1">
    <location>
        <begin position="247"/>
        <end position="267"/>
    </location>
</feature>
<dbReference type="Proteomes" id="UP000663832">
    <property type="component" value="Unassembled WGS sequence"/>
</dbReference>
<sequence>MKSESYTIEKHDLIDDNNICTNDPLIEPLIDTDEFKSINDNDEIINSYERKYTSLTTLHSHKEIQTKSTCSQIITRCTGIFYALFASFLFTCSGFIIKQLRVDFFDALFGRFTVQSFILLTFTLCKTKKFIHGSTKLIILQIIRAILAASGLILFFGSYRYIPLPDLTTCRYTQVVWTAILAMIIFHERISISTLVAIIFTLTGVTLVAQPTFLFNHNNHQILSNQSKVILNKTDVIDYESDKSYRLLGLCLALGCALSISGSMVINKKLLMSKIPQSIIMLEFSLLTLTLLILNHIYNRFILHKYDNQTMFTWQFFLAAFVSLIQVLSSTITQKAIKLEHPSIISVAQSSDILFAIVLQNLFSKVKSNWFVLIGSFLVTTSIFLVGLEKFSKDRKKLPNNNQSNTKL</sequence>
<feature type="transmembrane region" description="Helical" evidence="1">
    <location>
        <begin position="311"/>
        <end position="332"/>
    </location>
</feature>
<feature type="transmembrane region" description="Helical" evidence="1">
    <location>
        <begin position="369"/>
        <end position="388"/>
    </location>
</feature>
<dbReference type="InterPro" id="IPR037185">
    <property type="entry name" value="EmrE-like"/>
</dbReference>
<proteinExistence type="predicted"/>
<dbReference type="Proteomes" id="UP000663877">
    <property type="component" value="Unassembled WGS sequence"/>
</dbReference>
<name>A0A815LFU0_9BILA</name>
<feature type="transmembrane region" description="Helical" evidence="1">
    <location>
        <begin position="137"/>
        <end position="159"/>
    </location>
</feature>
<feature type="transmembrane region" description="Helical" evidence="1">
    <location>
        <begin position="194"/>
        <end position="215"/>
    </location>
</feature>
<keyword evidence="1" id="KW-0472">Membrane</keyword>
<evidence type="ECO:0000313" key="3">
    <source>
        <dbReference type="EMBL" id="CAF1402750.1"/>
    </source>
</evidence>
<dbReference type="GO" id="GO:0016020">
    <property type="term" value="C:membrane"/>
    <property type="evidence" value="ECO:0007669"/>
    <property type="project" value="InterPro"/>
</dbReference>
<feature type="domain" description="EamA" evidence="2">
    <location>
        <begin position="78"/>
        <end position="208"/>
    </location>
</feature>
<dbReference type="SUPFAM" id="SSF103481">
    <property type="entry name" value="Multidrug resistance efflux transporter EmrE"/>
    <property type="match status" value="1"/>
</dbReference>
<dbReference type="Pfam" id="PF00892">
    <property type="entry name" value="EamA"/>
    <property type="match status" value="2"/>
</dbReference>
<dbReference type="PANTHER" id="PTHR22911:SF137">
    <property type="entry name" value="SOLUTE CARRIER FAMILY 35 MEMBER G2-RELATED"/>
    <property type="match status" value="1"/>
</dbReference>
<keyword evidence="5" id="KW-1185">Reference proteome</keyword>
<accession>A0A815LFU0</accession>